<dbReference type="EMBL" id="BNCQ01000058">
    <property type="protein sequence ID" value="GIM14631.1"/>
    <property type="molecule type" value="Genomic_DNA"/>
</dbReference>
<reference evidence="1" key="1">
    <citation type="journal article" date="2021" name="Proc. Natl. Acad. Sci. U.S.A.">
        <title>Three genomes in the algal genus Volvox reveal the fate of a haploid sex-determining region after a transition to homothallism.</title>
        <authorList>
            <person name="Yamamoto K."/>
            <person name="Hamaji T."/>
            <person name="Kawai-Toyooka H."/>
            <person name="Matsuzaki R."/>
            <person name="Takahashi F."/>
            <person name="Nishimura Y."/>
            <person name="Kawachi M."/>
            <person name="Noguchi H."/>
            <person name="Minakuchi Y."/>
            <person name="Umen J.G."/>
            <person name="Toyoda A."/>
            <person name="Nozaki H."/>
        </authorList>
    </citation>
    <scope>NUCLEOTIDE SEQUENCE</scope>
    <source>
        <strain evidence="1">NIES-3785</strain>
    </source>
</reference>
<gene>
    <name evidence="1" type="ORF">Vretimale_17531</name>
</gene>
<dbReference type="AlphaFoldDB" id="A0A8J4GW10"/>
<sequence length="99" mass="10330">MPAAQAATCHAGLALHASPREFATADLHTATAPAVLNVDTSCIKTCQHPYRTPCSAEHGASLPIYPETILVAMAVTNHPPPAQYLTAPLGRYADVSTGH</sequence>
<name>A0A8J4GW10_9CHLO</name>
<proteinExistence type="predicted"/>
<dbReference type="Proteomes" id="UP000722791">
    <property type="component" value="Unassembled WGS sequence"/>
</dbReference>
<comment type="caution">
    <text evidence="1">The sequence shown here is derived from an EMBL/GenBank/DDBJ whole genome shotgun (WGS) entry which is preliminary data.</text>
</comment>
<protein>
    <submittedName>
        <fullName evidence="1">Uncharacterized protein</fullName>
    </submittedName>
</protein>
<evidence type="ECO:0000313" key="1">
    <source>
        <dbReference type="EMBL" id="GIM14631.1"/>
    </source>
</evidence>
<evidence type="ECO:0000313" key="2">
    <source>
        <dbReference type="Proteomes" id="UP000722791"/>
    </source>
</evidence>
<organism evidence="1 2">
    <name type="scientific">Volvox reticuliferus</name>
    <dbReference type="NCBI Taxonomy" id="1737510"/>
    <lineage>
        <taxon>Eukaryota</taxon>
        <taxon>Viridiplantae</taxon>
        <taxon>Chlorophyta</taxon>
        <taxon>core chlorophytes</taxon>
        <taxon>Chlorophyceae</taxon>
        <taxon>CS clade</taxon>
        <taxon>Chlamydomonadales</taxon>
        <taxon>Volvocaceae</taxon>
        <taxon>Volvox</taxon>
    </lineage>
</organism>
<accession>A0A8J4GW10</accession>